<proteinExistence type="predicted"/>
<dbReference type="Proteomes" id="UP001164250">
    <property type="component" value="Chromosome 1"/>
</dbReference>
<gene>
    <name evidence="1" type="ORF">Patl1_00946</name>
</gene>
<evidence type="ECO:0000313" key="2">
    <source>
        <dbReference type="Proteomes" id="UP001164250"/>
    </source>
</evidence>
<evidence type="ECO:0000313" key="1">
    <source>
        <dbReference type="EMBL" id="KAJ0111224.1"/>
    </source>
</evidence>
<keyword evidence="2" id="KW-1185">Reference proteome</keyword>
<accession>A0ACC1C6R7</accession>
<reference evidence="2" key="1">
    <citation type="journal article" date="2023" name="G3 (Bethesda)">
        <title>Genome assembly and association tests identify interacting loci associated with vigor, precocity, and sex in interspecific pistachio rootstocks.</title>
        <authorList>
            <person name="Palmer W."/>
            <person name="Jacygrad E."/>
            <person name="Sagayaradj S."/>
            <person name="Cavanaugh K."/>
            <person name="Han R."/>
            <person name="Bertier L."/>
            <person name="Beede B."/>
            <person name="Kafkas S."/>
            <person name="Golino D."/>
            <person name="Preece J."/>
            <person name="Michelmore R."/>
        </authorList>
    </citation>
    <scope>NUCLEOTIDE SEQUENCE [LARGE SCALE GENOMIC DNA]</scope>
</reference>
<comment type="caution">
    <text evidence="1">The sequence shown here is derived from an EMBL/GenBank/DDBJ whole genome shotgun (WGS) entry which is preliminary data.</text>
</comment>
<protein>
    <submittedName>
        <fullName evidence="1">Uncharacterized protein</fullName>
    </submittedName>
</protein>
<organism evidence="1 2">
    <name type="scientific">Pistacia atlantica</name>
    <dbReference type="NCBI Taxonomy" id="434234"/>
    <lineage>
        <taxon>Eukaryota</taxon>
        <taxon>Viridiplantae</taxon>
        <taxon>Streptophyta</taxon>
        <taxon>Embryophyta</taxon>
        <taxon>Tracheophyta</taxon>
        <taxon>Spermatophyta</taxon>
        <taxon>Magnoliopsida</taxon>
        <taxon>eudicotyledons</taxon>
        <taxon>Gunneridae</taxon>
        <taxon>Pentapetalae</taxon>
        <taxon>rosids</taxon>
        <taxon>malvids</taxon>
        <taxon>Sapindales</taxon>
        <taxon>Anacardiaceae</taxon>
        <taxon>Pistacia</taxon>
    </lineage>
</organism>
<name>A0ACC1C6R7_9ROSI</name>
<dbReference type="EMBL" id="CM047897">
    <property type="protein sequence ID" value="KAJ0111224.1"/>
    <property type="molecule type" value="Genomic_DNA"/>
</dbReference>
<sequence>MNLETKRPIFNSLPPILPNTPPTQSQNQKPTFLPIKRLTPNEIQYRRCHNLCYNCEETYTPGHHCKRLFLIDCAHDDVAEEMEEIEEDHEVAEISLNAITGTTTPQTMRVSGKIYGHPLMVLLDTGSTHNFLNHAWASRFGLKTKEGEKMNVMVANGEKLQCMGRLPETTTTIQGSLFAGGFFCH</sequence>